<dbReference type="RefSeq" id="WP_114029914.1">
    <property type="nucleotide sequence ID" value="NZ_QOIL01000009.1"/>
</dbReference>
<dbReference type="InterPro" id="IPR016181">
    <property type="entry name" value="Acyl_CoA_acyltransferase"/>
</dbReference>
<keyword evidence="2" id="KW-0808">Transferase</keyword>
<dbReference type="Proteomes" id="UP000253094">
    <property type="component" value="Unassembled WGS sequence"/>
</dbReference>
<dbReference type="Gene3D" id="3.40.630.30">
    <property type="match status" value="1"/>
</dbReference>
<keyword evidence="3" id="KW-1185">Reference proteome</keyword>
<accession>A0A367FI19</accession>
<comment type="caution">
    <text evidence="2">The sequence shown here is derived from an EMBL/GenBank/DDBJ whole genome shotgun (WGS) entry which is preliminary data.</text>
</comment>
<organism evidence="2 3">
    <name type="scientific">Sphaerisporangium album</name>
    <dbReference type="NCBI Taxonomy" id="509200"/>
    <lineage>
        <taxon>Bacteria</taxon>
        <taxon>Bacillati</taxon>
        <taxon>Actinomycetota</taxon>
        <taxon>Actinomycetes</taxon>
        <taxon>Streptosporangiales</taxon>
        <taxon>Streptosporangiaceae</taxon>
        <taxon>Sphaerisporangium</taxon>
    </lineage>
</organism>
<dbReference type="PROSITE" id="PS51186">
    <property type="entry name" value="GNAT"/>
    <property type="match status" value="1"/>
</dbReference>
<evidence type="ECO:0000313" key="2">
    <source>
        <dbReference type="EMBL" id="RCG29971.1"/>
    </source>
</evidence>
<evidence type="ECO:0000313" key="3">
    <source>
        <dbReference type="Proteomes" id="UP000253094"/>
    </source>
</evidence>
<dbReference type="SUPFAM" id="SSF55729">
    <property type="entry name" value="Acyl-CoA N-acyltransferases (Nat)"/>
    <property type="match status" value="1"/>
</dbReference>
<dbReference type="OrthoDB" id="5243104at2"/>
<reference evidence="2 3" key="1">
    <citation type="submission" date="2018-06" db="EMBL/GenBank/DDBJ databases">
        <title>Sphaerisporangium craniellae sp. nov., isolated from a marine sponge in the South China Sea.</title>
        <authorList>
            <person name="Li L."/>
        </authorList>
    </citation>
    <scope>NUCLEOTIDE SEQUENCE [LARGE SCALE GENOMIC DNA]</scope>
    <source>
        <strain evidence="2 3">CCTCC AA 208026</strain>
    </source>
</reference>
<dbReference type="Pfam" id="PF00583">
    <property type="entry name" value="Acetyltransf_1"/>
    <property type="match status" value="1"/>
</dbReference>
<sequence>MVEVRRAVVDDAWELVRLRGVMLAAVTGVAPAPGPWREVAAGSLRTRLADPDGMLTAFVIDKPDRPGELAACAVGAIDCRLGGPDNPSGDVGCVFNVATDPGYRRRGYSRACVEALLRWYRGRGVAWVDLRASPEGEPLYRALGFVPLSSPAMRLTMPP</sequence>
<evidence type="ECO:0000259" key="1">
    <source>
        <dbReference type="PROSITE" id="PS51186"/>
    </source>
</evidence>
<protein>
    <submittedName>
        <fullName evidence="2">GNAT family N-acetyltransferase</fullName>
    </submittedName>
</protein>
<name>A0A367FI19_9ACTN</name>
<dbReference type="EMBL" id="QOIL01000009">
    <property type="protein sequence ID" value="RCG29971.1"/>
    <property type="molecule type" value="Genomic_DNA"/>
</dbReference>
<dbReference type="InterPro" id="IPR000182">
    <property type="entry name" value="GNAT_dom"/>
</dbReference>
<feature type="domain" description="N-acetyltransferase" evidence="1">
    <location>
        <begin position="2"/>
        <end position="158"/>
    </location>
</feature>
<proteinExistence type="predicted"/>
<gene>
    <name evidence="2" type="ORF">DQ384_17570</name>
</gene>
<dbReference type="GO" id="GO:0016747">
    <property type="term" value="F:acyltransferase activity, transferring groups other than amino-acyl groups"/>
    <property type="evidence" value="ECO:0007669"/>
    <property type="project" value="InterPro"/>
</dbReference>
<dbReference type="CDD" id="cd04301">
    <property type="entry name" value="NAT_SF"/>
    <property type="match status" value="1"/>
</dbReference>
<dbReference type="AlphaFoldDB" id="A0A367FI19"/>